<reference evidence="3" key="1">
    <citation type="journal article" date="2022" name="bioRxiv">
        <title>Sequencing and chromosome-scale assembly of the giantPleurodeles waltlgenome.</title>
        <authorList>
            <person name="Brown T."/>
            <person name="Elewa A."/>
            <person name="Iarovenko S."/>
            <person name="Subramanian E."/>
            <person name="Araus A.J."/>
            <person name="Petzold A."/>
            <person name="Susuki M."/>
            <person name="Suzuki K.-i.T."/>
            <person name="Hayashi T."/>
            <person name="Toyoda A."/>
            <person name="Oliveira C."/>
            <person name="Osipova E."/>
            <person name="Leigh N.D."/>
            <person name="Simon A."/>
            <person name="Yun M.H."/>
        </authorList>
    </citation>
    <scope>NUCLEOTIDE SEQUENCE</scope>
    <source>
        <strain evidence="3">20211129_DDA</strain>
        <tissue evidence="3">Liver</tissue>
    </source>
</reference>
<dbReference type="GO" id="GO:0008270">
    <property type="term" value="F:zinc ion binding"/>
    <property type="evidence" value="ECO:0007669"/>
    <property type="project" value="UniProtKB-KW"/>
</dbReference>
<evidence type="ECO:0000313" key="4">
    <source>
        <dbReference type="Proteomes" id="UP001066276"/>
    </source>
</evidence>
<dbReference type="Gene3D" id="4.10.60.10">
    <property type="entry name" value="Zinc finger, CCHC-type"/>
    <property type="match status" value="1"/>
</dbReference>
<protein>
    <recommendedName>
        <fullName evidence="2">CCHC-type domain-containing protein</fullName>
    </recommendedName>
</protein>
<evidence type="ECO:0000259" key="2">
    <source>
        <dbReference type="PROSITE" id="PS50158"/>
    </source>
</evidence>
<dbReference type="Proteomes" id="UP001066276">
    <property type="component" value="Chromosome 3_1"/>
</dbReference>
<dbReference type="PANTHER" id="PTHR37984:SF9">
    <property type="entry name" value="INTEGRASE CATALYTIC DOMAIN-CONTAINING PROTEIN"/>
    <property type="match status" value="1"/>
</dbReference>
<dbReference type="PROSITE" id="PS50158">
    <property type="entry name" value="ZF_CCHC"/>
    <property type="match status" value="1"/>
</dbReference>
<accession>A0AAV7UB97</accession>
<comment type="caution">
    <text evidence="3">The sequence shown here is derived from an EMBL/GenBank/DDBJ whole genome shotgun (WGS) entry which is preliminary data.</text>
</comment>
<dbReference type="GO" id="GO:0004190">
    <property type="term" value="F:aspartic-type endopeptidase activity"/>
    <property type="evidence" value="ECO:0007669"/>
    <property type="project" value="InterPro"/>
</dbReference>
<keyword evidence="1" id="KW-0862">Zinc</keyword>
<dbReference type="AlphaFoldDB" id="A0AAV7UB97"/>
<proteinExistence type="predicted"/>
<dbReference type="InterPro" id="IPR001969">
    <property type="entry name" value="Aspartic_peptidase_AS"/>
</dbReference>
<dbReference type="InterPro" id="IPR050951">
    <property type="entry name" value="Retrovirus_Pol_polyprotein"/>
</dbReference>
<gene>
    <name evidence="3" type="ORF">NDU88_002983</name>
</gene>
<dbReference type="PANTHER" id="PTHR37984">
    <property type="entry name" value="PROTEIN CBG26694"/>
    <property type="match status" value="1"/>
</dbReference>
<keyword evidence="4" id="KW-1185">Reference proteome</keyword>
<keyword evidence="1" id="KW-0479">Metal-binding</keyword>
<dbReference type="PROSITE" id="PS00141">
    <property type="entry name" value="ASP_PROTEASE"/>
    <property type="match status" value="1"/>
</dbReference>
<evidence type="ECO:0000256" key="1">
    <source>
        <dbReference type="PROSITE-ProRule" id="PRU00047"/>
    </source>
</evidence>
<feature type="domain" description="CCHC-type" evidence="2">
    <location>
        <begin position="271"/>
        <end position="287"/>
    </location>
</feature>
<dbReference type="GO" id="GO:0003676">
    <property type="term" value="F:nucleic acid binding"/>
    <property type="evidence" value="ECO:0007669"/>
    <property type="project" value="InterPro"/>
</dbReference>
<keyword evidence="1" id="KW-0863">Zinc-finger</keyword>
<dbReference type="InterPro" id="IPR001878">
    <property type="entry name" value="Znf_CCHC"/>
</dbReference>
<dbReference type="SMART" id="SM00343">
    <property type="entry name" value="ZnF_C2HC"/>
    <property type="match status" value="2"/>
</dbReference>
<organism evidence="3 4">
    <name type="scientific">Pleurodeles waltl</name>
    <name type="common">Iberian ribbed newt</name>
    <dbReference type="NCBI Taxonomy" id="8319"/>
    <lineage>
        <taxon>Eukaryota</taxon>
        <taxon>Metazoa</taxon>
        <taxon>Chordata</taxon>
        <taxon>Craniata</taxon>
        <taxon>Vertebrata</taxon>
        <taxon>Euteleostomi</taxon>
        <taxon>Amphibia</taxon>
        <taxon>Batrachia</taxon>
        <taxon>Caudata</taxon>
        <taxon>Salamandroidea</taxon>
        <taxon>Salamandridae</taxon>
        <taxon>Pleurodelinae</taxon>
        <taxon>Pleurodeles</taxon>
    </lineage>
</organism>
<dbReference type="EMBL" id="JANPWB010000005">
    <property type="protein sequence ID" value="KAJ1186200.1"/>
    <property type="molecule type" value="Genomic_DNA"/>
</dbReference>
<name>A0AAV7UB97_PLEWA</name>
<sequence>MSSSGDSSGTRTSLSLQLSTPKEFLASPGEPAVQWKEWKEYFLNYIANLEDCNGLISAERKKRILMQCLGPEGLRIYNQLQKHDRGDEDVFQSAILDLNDHFSPPVCIAVTRHAFFHKKQEKHEDIESYVSALKHLASSCRFAGLHDELVQEQIVMYTKNKSIQERLWIEGKSSLKDIIALVKKAELSERCAKITLAQDKNFEEVVAKVSDRKHNKWSMDKRDNDFKKEKNLTFAKNQKSNMPDRSRNECFRCGSSFHSAKFDGCPAKNAKCLECGIVGHFARVCRKKQMKKVNSKVACIKEVVEDCSDDSDEDVNYKLRGHKTVVLNISGQTSNKPLCWVSFGGVMLQVAADTGSPYSIVSECTWQKHFVHSLGEHLETSDISPESYTGDRIDIIGFRLLVFKFKQRQAVCKLYVAKDGPSVLGWKDQKKLHIVLDPNSVEQVLVMCDEEDTKKWVTQEFPGVFNGQVGQLKGLIHQIRLKKDAKPKIHKVRNIQFIVREEVKKRVGQVTKFTDYRTS</sequence>
<dbReference type="GO" id="GO:0006508">
    <property type="term" value="P:proteolysis"/>
    <property type="evidence" value="ECO:0007669"/>
    <property type="project" value="InterPro"/>
</dbReference>
<evidence type="ECO:0000313" key="3">
    <source>
        <dbReference type="EMBL" id="KAJ1186200.1"/>
    </source>
</evidence>